<evidence type="ECO:0000313" key="1">
    <source>
        <dbReference type="EMBL" id="MTH46596.1"/>
    </source>
</evidence>
<sequence>MNSVQNNTYRLVERDLYTTLFYNSVPVGAIVNIKDRWVTKIKNCADDLVICGRHADRKNALARLWECRFDAWHPLSGGARTKDFRGQPAQR</sequence>
<keyword evidence="2" id="KW-1185">Reference proteome</keyword>
<evidence type="ECO:0000313" key="2">
    <source>
        <dbReference type="Proteomes" id="UP000477739"/>
    </source>
</evidence>
<proteinExistence type="predicted"/>
<name>A0A6L6ILY0_9ENTR</name>
<gene>
    <name evidence="1" type="ORF">GJV78_10115</name>
</gene>
<reference evidence="1 2" key="1">
    <citation type="submission" date="2019-11" db="EMBL/GenBank/DDBJ databases">
        <title>Escherichia alba sp. nov. isolated from the gut of plastic-eating superworms Zophobas atratus.</title>
        <authorList>
            <person name="Yang Y."/>
        </authorList>
    </citation>
    <scope>NUCLEOTIDE SEQUENCE [LARGE SCALE GENOMIC DNA]</scope>
    <source>
        <strain evidence="2">BIT-B35</strain>
    </source>
</reference>
<comment type="caution">
    <text evidence="1">The sequence shown here is derived from an EMBL/GenBank/DDBJ whole genome shotgun (WGS) entry which is preliminary data.</text>
</comment>
<dbReference type="OrthoDB" id="9937974at2"/>
<dbReference type="Proteomes" id="UP000477739">
    <property type="component" value="Unassembled WGS sequence"/>
</dbReference>
<dbReference type="EMBL" id="WMJZ01000011">
    <property type="protein sequence ID" value="MTH46596.1"/>
    <property type="molecule type" value="Genomic_DNA"/>
</dbReference>
<accession>A0A6L6ILY0</accession>
<organism evidence="1 2">
    <name type="scientific">Intestinirhabdus alba</name>
    <dbReference type="NCBI Taxonomy" id="2899544"/>
    <lineage>
        <taxon>Bacteria</taxon>
        <taxon>Pseudomonadati</taxon>
        <taxon>Pseudomonadota</taxon>
        <taxon>Gammaproteobacteria</taxon>
        <taxon>Enterobacterales</taxon>
        <taxon>Enterobacteriaceae</taxon>
        <taxon>Intestinirhabdus</taxon>
    </lineage>
</organism>
<dbReference type="RefSeq" id="WP_155108219.1">
    <property type="nucleotide sequence ID" value="NZ_WMJZ01000011.1"/>
</dbReference>
<protein>
    <submittedName>
        <fullName evidence="1">Uncharacterized protein</fullName>
    </submittedName>
</protein>
<dbReference type="AlphaFoldDB" id="A0A6L6ILY0"/>